<evidence type="ECO:0000256" key="1">
    <source>
        <dbReference type="SAM" id="Phobius"/>
    </source>
</evidence>
<feature type="non-terminal residue" evidence="2">
    <location>
        <position position="104"/>
    </location>
</feature>
<evidence type="ECO:0000313" key="2">
    <source>
        <dbReference type="EMBL" id="CAE8668458.1"/>
    </source>
</evidence>
<feature type="transmembrane region" description="Helical" evidence="1">
    <location>
        <begin position="60"/>
        <end position="93"/>
    </location>
</feature>
<name>A0A813J7E3_POLGL</name>
<reference evidence="2" key="1">
    <citation type="submission" date="2021-02" db="EMBL/GenBank/DDBJ databases">
        <authorList>
            <person name="Dougan E. K."/>
            <person name="Rhodes N."/>
            <person name="Thang M."/>
            <person name="Chan C."/>
        </authorList>
    </citation>
    <scope>NUCLEOTIDE SEQUENCE</scope>
</reference>
<gene>
    <name evidence="2" type="ORF">PGLA2088_LOCUS16935</name>
</gene>
<sequence length="104" mass="11754">CRPEWRWADFNETDQSWREAISPPFRVLEIACPRRPKGFLLPSPILPATGPGGRMLTRDIIVSCFRVAFVAMLIIVCVAQVVLLMVCITMLVVQMGVQRRGQVQ</sequence>
<dbReference type="EMBL" id="CAJNNW010021787">
    <property type="protein sequence ID" value="CAE8668458.1"/>
    <property type="molecule type" value="Genomic_DNA"/>
</dbReference>
<proteinExistence type="predicted"/>
<comment type="caution">
    <text evidence="2">The sequence shown here is derived from an EMBL/GenBank/DDBJ whole genome shotgun (WGS) entry which is preliminary data.</text>
</comment>
<accession>A0A813J7E3</accession>
<dbReference type="Proteomes" id="UP000626109">
    <property type="component" value="Unassembled WGS sequence"/>
</dbReference>
<evidence type="ECO:0000313" key="3">
    <source>
        <dbReference type="Proteomes" id="UP000626109"/>
    </source>
</evidence>
<keyword evidence="1" id="KW-0812">Transmembrane</keyword>
<keyword evidence="1" id="KW-1133">Transmembrane helix</keyword>
<keyword evidence="1" id="KW-0472">Membrane</keyword>
<organism evidence="2 3">
    <name type="scientific">Polarella glacialis</name>
    <name type="common">Dinoflagellate</name>
    <dbReference type="NCBI Taxonomy" id="89957"/>
    <lineage>
        <taxon>Eukaryota</taxon>
        <taxon>Sar</taxon>
        <taxon>Alveolata</taxon>
        <taxon>Dinophyceae</taxon>
        <taxon>Suessiales</taxon>
        <taxon>Suessiaceae</taxon>
        <taxon>Polarella</taxon>
    </lineage>
</organism>
<protein>
    <submittedName>
        <fullName evidence="2">Uncharacterized protein</fullName>
    </submittedName>
</protein>
<dbReference type="AlphaFoldDB" id="A0A813J7E3"/>